<comment type="caution">
    <text evidence="2">The sequence shown here is derived from an EMBL/GenBank/DDBJ whole genome shotgun (WGS) entry which is preliminary data.</text>
</comment>
<evidence type="ECO:0000313" key="2">
    <source>
        <dbReference type="EMBL" id="TPX46704.1"/>
    </source>
</evidence>
<evidence type="ECO:0000313" key="3">
    <source>
        <dbReference type="Proteomes" id="UP000317494"/>
    </source>
</evidence>
<keyword evidence="3" id="KW-1185">Reference proteome</keyword>
<sequence>MSFRAFPLLSPGLRPRLLPTFKQSLCLFLHPSHSTKANEDHGGSGGTRPQGQPRQPHHQGGYGCVQSVDTVVLRYETDGICQLWNGPPMRALGNICMVLPDRHGPRTHMPHRLCVDTGLRM</sequence>
<proteinExistence type="predicted"/>
<dbReference type="VEuPathDB" id="FungiDB:SeMB42_g03582"/>
<protein>
    <submittedName>
        <fullName evidence="2">Uncharacterized protein</fullName>
    </submittedName>
</protein>
<name>A0A507D5H3_9FUNG</name>
<gene>
    <name evidence="2" type="ORF">SeMB42_g03582</name>
</gene>
<feature type="region of interest" description="Disordered" evidence="1">
    <location>
        <begin position="36"/>
        <end position="61"/>
    </location>
</feature>
<reference evidence="2 3" key="1">
    <citation type="journal article" date="2019" name="Sci. Rep.">
        <title>Comparative genomics of chytrid fungi reveal insights into the obligate biotrophic and pathogenic lifestyle of Synchytrium endobioticum.</title>
        <authorList>
            <person name="van de Vossenberg B.T.L.H."/>
            <person name="Warris S."/>
            <person name="Nguyen H.D.T."/>
            <person name="van Gent-Pelzer M.P.E."/>
            <person name="Joly D.L."/>
            <person name="van de Geest H.C."/>
            <person name="Bonants P.J.M."/>
            <person name="Smith D.S."/>
            <person name="Levesque C.A."/>
            <person name="van der Lee T.A.J."/>
        </authorList>
    </citation>
    <scope>NUCLEOTIDE SEQUENCE [LARGE SCALE GENOMIC DNA]</scope>
    <source>
        <strain evidence="2 3">MB42</strain>
    </source>
</reference>
<accession>A0A507D5H3</accession>
<dbReference type="Proteomes" id="UP000317494">
    <property type="component" value="Unassembled WGS sequence"/>
</dbReference>
<dbReference type="EMBL" id="QEAN01000129">
    <property type="protein sequence ID" value="TPX46704.1"/>
    <property type="molecule type" value="Genomic_DNA"/>
</dbReference>
<organism evidence="2 3">
    <name type="scientific">Synchytrium endobioticum</name>
    <dbReference type="NCBI Taxonomy" id="286115"/>
    <lineage>
        <taxon>Eukaryota</taxon>
        <taxon>Fungi</taxon>
        <taxon>Fungi incertae sedis</taxon>
        <taxon>Chytridiomycota</taxon>
        <taxon>Chytridiomycota incertae sedis</taxon>
        <taxon>Chytridiomycetes</taxon>
        <taxon>Synchytriales</taxon>
        <taxon>Synchytriaceae</taxon>
        <taxon>Synchytrium</taxon>
    </lineage>
</organism>
<dbReference type="AlphaFoldDB" id="A0A507D5H3"/>
<evidence type="ECO:0000256" key="1">
    <source>
        <dbReference type="SAM" id="MobiDB-lite"/>
    </source>
</evidence>